<comment type="caution">
    <text evidence="1">The sequence shown here is derived from an EMBL/GenBank/DDBJ whole genome shotgun (WGS) entry which is preliminary data.</text>
</comment>
<evidence type="ECO:0000313" key="1">
    <source>
        <dbReference type="EMBL" id="OMJ65078.1"/>
    </source>
</evidence>
<accession>A0A1R2AKM5</accession>
<protein>
    <submittedName>
        <fullName evidence="1">Uncharacterized protein</fullName>
    </submittedName>
</protein>
<gene>
    <name evidence="1" type="ORF">SteCoe_39419</name>
</gene>
<name>A0A1R2AKM5_9CILI</name>
<dbReference type="AlphaFoldDB" id="A0A1R2AKM5"/>
<dbReference type="Proteomes" id="UP000187209">
    <property type="component" value="Unassembled WGS sequence"/>
</dbReference>
<organism evidence="1 2">
    <name type="scientific">Stentor coeruleus</name>
    <dbReference type="NCBI Taxonomy" id="5963"/>
    <lineage>
        <taxon>Eukaryota</taxon>
        <taxon>Sar</taxon>
        <taxon>Alveolata</taxon>
        <taxon>Ciliophora</taxon>
        <taxon>Postciliodesmatophora</taxon>
        <taxon>Heterotrichea</taxon>
        <taxon>Heterotrichida</taxon>
        <taxon>Stentoridae</taxon>
        <taxon>Stentor</taxon>
    </lineage>
</organism>
<keyword evidence="2" id="KW-1185">Reference proteome</keyword>
<sequence>MARGIIQKIMSKVAKNSAKNFILLLEYTFANNHRNTDLTQIIHLICYYIFEIEDNGQEKNNFVLKLLNYAHTGKLENLQYQIIPEKPLQGYTNFSILYKYLAKDMSLVYTTEVFKYFSNYLPKLLENLSHAQEIKNLSEILCLCCSNFNMINYYSMLISQSTSYHKIILLLNFLDKLTPYYNDQLYEFTTTTIKCIDAKNILWLIRIISRCFSSNLVNDLITNYVIPKKNELEKPTLSFAFISTIKLVDETEFSLLVSRALNGEKIQELNNKWEEGSKISLIEQTINPWIVEKILDDLALVKHDEKSAYMIEIVS</sequence>
<evidence type="ECO:0000313" key="2">
    <source>
        <dbReference type="Proteomes" id="UP000187209"/>
    </source>
</evidence>
<reference evidence="1 2" key="1">
    <citation type="submission" date="2016-11" db="EMBL/GenBank/DDBJ databases">
        <title>The macronuclear genome of Stentor coeruleus: a giant cell with tiny introns.</title>
        <authorList>
            <person name="Slabodnick M."/>
            <person name="Ruby J.G."/>
            <person name="Reiff S.B."/>
            <person name="Swart E.C."/>
            <person name="Gosai S."/>
            <person name="Prabakaran S."/>
            <person name="Witkowska E."/>
            <person name="Larue G.E."/>
            <person name="Fisher S."/>
            <person name="Freeman R.M."/>
            <person name="Gunawardena J."/>
            <person name="Chu W."/>
            <person name="Stover N.A."/>
            <person name="Gregory B.D."/>
            <person name="Nowacki M."/>
            <person name="Derisi J."/>
            <person name="Roy S.W."/>
            <person name="Marshall W.F."/>
            <person name="Sood P."/>
        </authorList>
    </citation>
    <scope>NUCLEOTIDE SEQUENCE [LARGE SCALE GENOMIC DNA]</scope>
    <source>
        <strain evidence="1">WM001</strain>
    </source>
</reference>
<proteinExistence type="predicted"/>
<dbReference type="EMBL" id="MPUH01002490">
    <property type="protein sequence ID" value="OMJ65078.1"/>
    <property type="molecule type" value="Genomic_DNA"/>
</dbReference>